<accession>A0ABQ9K2I5</accession>
<keyword evidence="1" id="KW-0175">Coiled coil</keyword>
<proteinExistence type="predicted"/>
<protein>
    <submittedName>
        <fullName evidence="2">Uncharacterized protein</fullName>
    </submittedName>
</protein>
<dbReference type="EMBL" id="JAPWTJ010000025">
    <property type="protein sequence ID" value="KAJ8984820.1"/>
    <property type="molecule type" value="Genomic_DNA"/>
</dbReference>
<dbReference type="Proteomes" id="UP001162164">
    <property type="component" value="Unassembled WGS sequence"/>
</dbReference>
<reference evidence="2" key="1">
    <citation type="journal article" date="2023" name="Insect Mol. Biol.">
        <title>Genome sequencing provides insights into the evolution of gene families encoding plant cell wall-degrading enzymes in longhorned beetles.</title>
        <authorList>
            <person name="Shin N.R."/>
            <person name="Okamura Y."/>
            <person name="Kirsch R."/>
            <person name="Pauchet Y."/>
        </authorList>
    </citation>
    <scope>NUCLEOTIDE SEQUENCE</scope>
    <source>
        <strain evidence="2">MMC_N1</strain>
    </source>
</reference>
<evidence type="ECO:0000313" key="3">
    <source>
        <dbReference type="Proteomes" id="UP001162164"/>
    </source>
</evidence>
<feature type="coiled-coil region" evidence="1">
    <location>
        <begin position="467"/>
        <end position="629"/>
    </location>
</feature>
<feature type="coiled-coil region" evidence="1">
    <location>
        <begin position="19"/>
        <end position="117"/>
    </location>
</feature>
<organism evidence="2 3">
    <name type="scientific">Molorchus minor</name>
    <dbReference type="NCBI Taxonomy" id="1323400"/>
    <lineage>
        <taxon>Eukaryota</taxon>
        <taxon>Metazoa</taxon>
        <taxon>Ecdysozoa</taxon>
        <taxon>Arthropoda</taxon>
        <taxon>Hexapoda</taxon>
        <taxon>Insecta</taxon>
        <taxon>Pterygota</taxon>
        <taxon>Neoptera</taxon>
        <taxon>Endopterygota</taxon>
        <taxon>Coleoptera</taxon>
        <taxon>Polyphaga</taxon>
        <taxon>Cucujiformia</taxon>
        <taxon>Chrysomeloidea</taxon>
        <taxon>Cerambycidae</taxon>
        <taxon>Lamiinae</taxon>
        <taxon>Monochamini</taxon>
        <taxon>Molorchus</taxon>
    </lineage>
</organism>
<feature type="coiled-coil region" evidence="1">
    <location>
        <begin position="197"/>
        <end position="340"/>
    </location>
</feature>
<gene>
    <name evidence="2" type="ORF">NQ317_013019</name>
</gene>
<evidence type="ECO:0000313" key="2">
    <source>
        <dbReference type="EMBL" id="KAJ8984820.1"/>
    </source>
</evidence>
<feature type="coiled-coil region" evidence="1">
    <location>
        <begin position="674"/>
        <end position="708"/>
    </location>
</feature>
<sequence>MKLQADKNPFNLGAKKFNSEELQKAHQEQVVRLETLLNEQTKRAEIFEKDKIALQQEMQSIIEQQNTMKTEDTNTINAITQTLESAQQQCKDLIDVIEMLTKENKHLQGRIDEAISQEFQEYKNHQTPTLDKATLLKQMEKLNKMLLDKSVQIDSLSYKLRHYENDIKELLEYRQLKCDVYKQDFKQCDNKEHTKSLLLMQNDLQNYRRIIEDKNQQILTLNSTNRELQEKIEEMLMQTRNEIQNLSHKYSLPQLEQMTRELKNAEEKVKELQEKLNTSEERRMSLVQKLEKNGKNIEKELNKDFESQLKNMKNITEKEKDSFQKQIMKLQKELDVSASEIKNLKQFTEKLIDENNTLKMEIKQKDNLYFEQKSSKDISESAGIKNEYVQLKEQLNRVMAHLQKGKVNQGNAINTAALKQDMEEFLSSLKEGFSKDCIEQKIKDWKTLLDMGECLPSGNLNIKQVNDDELHISLQKANSNIKRLEEALDDLRRAKTITEGEKCTFQFQLKDCESQLEQASKTIEYYKIEIENLTGLLKEKEDIINTMKNDYRYLKEQLNMKDSALKISEEDKLELRELLQKVKLQLEESEKEVLKMQNQITEIKEKSVRRNLEKELKEAENQLEQSRIEDGNVGDSEYFKNCLQAEVLKNELKLRDDLQREYLNKIKDVEAKYHKVCSATAEGYKEEIEKLKKQEIQYREQLSKILAECARKIYEFENEKQQLVSQINYVRAEYNEFKKRVIVNEGNYRQLIKMLQTDAERNADEWKKWSKQVVTNCLKLEAVNKSSRDKLVFGMKNADSEVEDKIT</sequence>
<evidence type="ECO:0000256" key="1">
    <source>
        <dbReference type="SAM" id="Coils"/>
    </source>
</evidence>
<name>A0ABQ9K2I5_9CUCU</name>
<comment type="caution">
    <text evidence="2">The sequence shown here is derived from an EMBL/GenBank/DDBJ whole genome shotgun (WGS) entry which is preliminary data.</text>
</comment>
<keyword evidence="3" id="KW-1185">Reference proteome</keyword>